<keyword evidence="3" id="KW-1185">Reference proteome</keyword>
<name>A0ABR4ETX0_9PEZI</name>
<accession>A0ABR4ETX0</accession>
<reference evidence="2 3" key="1">
    <citation type="submission" date="2024-03" db="EMBL/GenBank/DDBJ databases">
        <title>A high-quality draft genome sequence of Diaporthe vaccinii, a causative agent of upright dieback and viscid rot disease in cranberry plants.</title>
        <authorList>
            <person name="Sarrasin M."/>
            <person name="Lang B.F."/>
            <person name="Burger G."/>
        </authorList>
    </citation>
    <scope>NUCLEOTIDE SEQUENCE [LARGE SCALE GENOMIC DNA]</scope>
    <source>
        <strain evidence="2 3">IS7</strain>
    </source>
</reference>
<gene>
    <name evidence="2" type="ORF">FJTKL_07391</name>
</gene>
<proteinExistence type="predicted"/>
<keyword evidence="1" id="KW-0472">Membrane</keyword>
<evidence type="ECO:0000313" key="3">
    <source>
        <dbReference type="Proteomes" id="UP001600888"/>
    </source>
</evidence>
<dbReference type="Proteomes" id="UP001600888">
    <property type="component" value="Unassembled WGS sequence"/>
</dbReference>
<sequence length="154" mass="16572">MKIITSSTTRDITARGCSIPCRLPLLLGPIVSTGDFDAPVKCRLRCPAGTIAVGLGRAGGSRVTIVHFQQRGRGHLLLLSFSLAGIVVTLQFLTRRLSRPIVNAPVLFFLPVPSLVATVPSLVSPLVQPRQADARVEAYENKRLHRAAARGVDQ</sequence>
<comment type="caution">
    <text evidence="2">The sequence shown here is derived from an EMBL/GenBank/DDBJ whole genome shotgun (WGS) entry which is preliminary data.</text>
</comment>
<feature type="transmembrane region" description="Helical" evidence="1">
    <location>
        <begin position="106"/>
        <end position="127"/>
    </location>
</feature>
<evidence type="ECO:0000256" key="1">
    <source>
        <dbReference type="SAM" id="Phobius"/>
    </source>
</evidence>
<keyword evidence="1" id="KW-1133">Transmembrane helix</keyword>
<protein>
    <submittedName>
        <fullName evidence="2">Uncharacterized protein</fullName>
    </submittedName>
</protein>
<feature type="transmembrane region" description="Helical" evidence="1">
    <location>
        <begin position="76"/>
        <end position="94"/>
    </location>
</feature>
<evidence type="ECO:0000313" key="2">
    <source>
        <dbReference type="EMBL" id="KAL2285891.1"/>
    </source>
</evidence>
<organism evidence="2 3">
    <name type="scientific">Diaporthe vaccinii</name>
    <dbReference type="NCBI Taxonomy" id="105482"/>
    <lineage>
        <taxon>Eukaryota</taxon>
        <taxon>Fungi</taxon>
        <taxon>Dikarya</taxon>
        <taxon>Ascomycota</taxon>
        <taxon>Pezizomycotina</taxon>
        <taxon>Sordariomycetes</taxon>
        <taxon>Sordariomycetidae</taxon>
        <taxon>Diaporthales</taxon>
        <taxon>Diaporthaceae</taxon>
        <taxon>Diaporthe</taxon>
        <taxon>Diaporthe eres species complex</taxon>
    </lineage>
</organism>
<dbReference type="EMBL" id="JBAWTH010000027">
    <property type="protein sequence ID" value="KAL2285891.1"/>
    <property type="molecule type" value="Genomic_DNA"/>
</dbReference>
<keyword evidence="1" id="KW-0812">Transmembrane</keyword>